<dbReference type="Gene3D" id="2.160.20.110">
    <property type="match status" value="1"/>
</dbReference>
<proteinExistence type="predicted"/>
<dbReference type="Proteomes" id="UP000762676">
    <property type="component" value="Unassembled WGS sequence"/>
</dbReference>
<evidence type="ECO:0000313" key="2">
    <source>
        <dbReference type="Proteomes" id="UP000762676"/>
    </source>
</evidence>
<gene>
    <name evidence="1" type="ORF">ElyMa_002323400</name>
</gene>
<name>A0AAV4G6B3_9GAST</name>
<comment type="caution">
    <text evidence="1">The sequence shown here is derived from an EMBL/GenBank/DDBJ whole genome shotgun (WGS) entry which is preliminary data.</text>
</comment>
<dbReference type="AlphaFoldDB" id="A0AAV4G6B3"/>
<dbReference type="EMBL" id="BMAT01004790">
    <property type="protein sequence ID" value="GFR80731.1"/>
    <property type="molecule type" value="Genomic_DNA"/>
</dbReference>
<keyword evidence="2" id="KW-1185">Reference proteome</keyword>
<dbReference type="Gene3D" id="3.30.420.40">
    <property type="match status" value="1"/>
</dbReference>
<dbReference type="InterPro" id="IPR043129">
    <property type="entry name" value="ATPase_NBD"/>
</dbReference>
<reference evidence="1 2" key="1">
    <citation type="journal article" date="2021" name="Elife">
        <title>Chloroplast acquisition without the gene transfer in kleptoplastic sea slugs, Plakobranchus ocellatus.</title>
        <authorList>
            <person name="Maeda T."/>
            <person name="Takahashi S."/>
            <person name="Yoshida T."/>
            <person name="Shimamura S."/>
            <person name="Takaki Y."/>
            <person name="Nagai Y."/>
            <person name="Toyoda A."/>
            <person name="Suzuki Y."/>
            <person name="Arimoto A."/>
            <person name="Ishii H."/>
            <person name="Satoh N."/>
            <person name="Nishiyama T."/>
            <person name="Hasebe M."/>
            <person name="Maruyama T."/>
            <person name="Minagawa J."/>
            <person name="Obokata J."/>
            <person name="Shigenobu S."/>
        </authorList>
    </citation>
    <scope>NUCLEOTIDE SEQUENCE [LARGE SCALE GENOMIC DNA]</scope>
</reference>
<accession>A0AAV4G6B3</accession>
<organism evidence="1 2">
    <name type="scientific">Elysia marginata</name>
    <dbReference type="NCBI Taxonomy" id="1093978"/>
    <lineage>
        <taxon>Eukaryota</taxon>
        <taxon>Metazoa</taxon>
        <taxon>Spiralia</taxon>
        <taxon>Lophotrochozoa</taxon>
        <taxon>Mollusca</taxon>
        <taxon>Gastropoda</taxon>
        <taxon>Heterobranchia</taxon>
        <taxon>Euthyneura</taxon>
        <taxon>Panpulmonata</taxon>
        <taxon>Sacoglossa</taxon>
        <taxon>Placobranchoidea</taxon>
        <taxon>Plakobranchidae</taxon>
        <taxon>Elysia</taxon>
    </lineage>
</organism>
<protein>
    <submittedName>
        <fullName evidence="1">BadF-type ATPase</fullName>
    </submittedName>
</protein>
<evidence type="ECO:0000313" key="1">
    <source>
        <dbReference type="EMBL" id="GFR80731.1"/>
    </source>
</evidence>
<dbReference type="SUPFAM" id="SSF53067">
    <property type="entry name" value="Actin-like ATPase domain"/>
    <property type="match status" value="1"/>
</dbReference>
<sequence length="542" mass="58595">MIFIVDSGATKADWVAVDALGNKLFFTQTPGLNPEVVTKELVKERLINNNDLDRSKLNVKKVFFYGAGCGTKRMQVFMGEVLKEYFPKATIEVCEDTYAAIFATTGREKMPAVVSIIGTGSNCSLWDGVRVVQKTNDTVFNLKGNAFCVKIKYKPSEIRTWEDLQGIRKVLDGNYKIINDITFPKKYEFSPIGNDKNPFEGHLDGQGFTIRKLNINRPRSKFVGFFGKTSKTVVIESLKIEGNITGKDIVGGIVGHNKGKTQAQFKGKITAEKHTGGIAGINDGMLVGTSEGELEGSLYVGGLSGINGGDILGHSSIKISSKSDYVGGLVGLNLRKGKIRGYYKGIIEGKKYIGGLCGQNKGNIIGFCTGKLTASWGYIGGMVGENSETIKGYSKNEIDAVNIVGGMVGNNTSSGKIIGYNRTQMTRTSGAFEQFGMVAAIDPNNEASKVYFSASETSIKDKISPSTTILHTNNNGNSKGVGSVTNATELRSLFINLTFGSNEGEWSFSARGEWPKLNFGDLTNWDSKTMGAFLPKSGQPTK</sequence>